<keyword evidence="1" id="KW-1003">Cell membrane</keyword>
<gene>
    <name evidence="2" type="ORF">EQU50_04140</name>
</gene>
<sequence length="221" mass="24848">MTTAEKIYTSLCILFSVLLVIGNLTYQKFVSLPLPFHTFQLSVGAVLYPLTFLLTDLIAEFYGKERANFCVRFAIIVNTLAAFIIAGMSILEATRWSKIDDATFHKVFGFYSIAFMGSLIACYTAQAVDIILYLWIRKLTNGKHLWLRNNGSTAISLFIDTTIVIGFMTAFGILPPEHMSLLIYNSYLYKLFFTICSTPLFYGGVWVMTFATARTTPAALK</sequence>
<dbReference type="EMBL" id="SCFB01000005">
    <property type="protein sequence ID" value="RZI46131.1"/>
    <property type="molecule type" value="Genomic_DNA"/>
</dbReference>
<accession>A0A4Q7DGV6</accession>
<evidence type="ECO:0000313" key="3">
    <source>
        <dbReference type="Proteomes" id="UP000293550"/>
    </source>
</evidence>
<dbReference type="GO" id="GO:0022857">
    <property type="term" value="F:transmembrane transporter activity"/>
    <property type="evidence" value="ECO:0007669"/>
    <property type="project" value="UniProtKB-UniRule"/>
</dbReference>
<keyword evidence="1" id="KW-1133">Transmembrane helix</keyword>
<feature type="transmembrane region" description="Helical" evidence="1">
    <location>
        <begin position="187"/>
        <end position="211"/>
    </location>
</feature>
<feature type="transmembrane region" description="Helical" evidence="1">
    <location>
        <begin position="38"/>
        <end position="59"/>
    </location>
</feature>
<name>A0A4Q7DGV6_9PROT</name>
<dbReference type="InterPro" id="IPR003744">
    <property type="entry name" value="YhhQ"/>
</dbReference>
<keyword evidence="1" id="KW-0472">Membrane</keyword>
<feature type="transmembrane region" description="Helical" evidence="1">
    <location>
        <begin position="157"/>
        <end position="175"/>
    </location>
</feature>
<comment type="similarity">
    <text evidence="1">Belongs to the vitamin uptake transporter (VUT/ECF) (TC 2.A.88) family. Q precursor transporter subfamily.</text>
</comment>
<dbReference type="Proteomes" id="UP000293550">
    <property type="component" value="Unassembled WGS sequence"/>
</dbReference>
<dbReference type="OrthoDB" id="7065604at2"/>
<dbReference type="NCBIfam" id="TIGR00697">
    <property type="entry name" value="queuosine precursor transporter"/>
    <property type="match status" value="1"/>
</dbReference>
<dbReference type="RefSeq" id="WP_130153885.1">
    <property type="nucleotide sequence ID" value="NZ_SCFB01000005.1"/>
</dbReference>
<keyword evidence="1" id="KW-0813">Transport</keyword>
<evidence type="ECO:0000256" key="1">
    <source>
        <dbReference type="HAMAP-Rule" id="MF_02088"/>
    </source>
</evidence>
<keyword evidence="1" id="KW-0997">Cell inner membrane</keyword>
<evidence type="ECO:0000313" key="2">
    <source>
        <dbReference type="EMBL" id="RZI46131.1"/>
    </source>
</evidence>
<proteinExistence type="inferred from homology"/>
<dbReference type="AlphaFoldDB" id="A0A4Q7DGV6"/>
<feature type="transmembrane region" description="Helical" evidence="1">
    <location>
        <begin position="7"/>
        <end position="26"/>
    </location>
</feature>
<reference evidence="2 3" key="1">
    <citation type="submission" date="2018-10" db="EMBL/GenBank/DDBJ databases">
        <title>An updated phylogeny of the Alphaproteobacteria reveals that the parasitic Rickettsiales and Holosporales have independent origins.</title>
        <authorList>
            <person name="Munoz-Gomez S.A."/>
            <person name="Hess S."/>
            <person name="Burger G."/>
            <person name="Lang B.F."/>
            <person name="Susko E."/>
            <person name="Slamovits C.H."/>
            <person name="Roger A.J."/>
        </authorList>
    </citation>
    <scope>NUCLEOTIDE SEQUENCE [LARGE SCALE GENOMIC DNA]</scope>
    <source>
        <strain evidence="2">HOLO01</strain>
    </source>
</reference>
<dbReference type="GO" id="GO:0005886">
    <property type="term" value="C:plasma membrane"/>
    <property type="evidence" value="ECO:0007669"/>
    <property type="project" value="UniProtKB-SubCell"/>
</dbReference>
<keyword evidence="3" id="KW-1185">Reference proteome</keyword>
<keyword evidence="1" id="KW-0812">Transmembrane</keyword>
<organism evidence="2 3">
    <name type="scientific">Candidatus Finniella inopinata</name>
    <dbReference type="NCBI Taxonomy" id="1696036"/>
    <lineage>
        <taxon>Bacteria</taxon>
        <taxon>Pseudomonadati</taxon>
        <taxon>Pseudomonadota</taxon>
        <taxon>Alphaproteobacteria</taxon>
        <taxon>Holosporales</taxon>
        <taxon>Candidatus Paracaedibacteraceae</taxon>
        <taxon>Candidatus Finniella</taxon>
    </lineage>
</organism>
<dbReference type="PANTHER" id="PTHR34300">
    <property type="entry name" value="QUEUOSINE PRECURSOR TRANSPORTER-RELATED"/>
    <property type="match status" value="1"/>
</dbReference>
<feature type="transmembrane region" description="Helical" evidence="1">
    <location>
        <begin position="111"/>
        <end position="136"/>
    </location>
</feature>
<dbReference type="PANTHER" id="PTHR34300:SF2">
    <property type="entry name" value="QUEUOSINE PRECURSOR TRANSPORTER-RELATED"/>
    <property type="match status" value="1"/>
</dbReference>
<feature type="transmembrane region" description="Helical" evidence="1">
    <location>
        <begin position="71"/>
        <end position="91"/>
    </location>
</feature>
<comment type="subcellular location">
    <subcellularLocation>
        <location evidence="1">Cell inner membrane</location>
        <topology evidence="1">Multi-pass membrane protein</topology>
    </subcellularLocation>
</comment>
<comment type="function">
    <text evidence="1">Involved in the import of queuosine (Q) precursors, required for Q precursor salvage.</text>
</comment>
<protein>
    <recommendedName>
        <fullName evidence="1">Probable queuosine precursor transporter</fullName>
        <shortName evidence="1">Q precursor transporter</shortName>
    </recommendedName>
</protein>
<dbReference type="Pfam" id="PF02592">
    <property type="entry name" value="Vut_1"/>
    <property type="match status" value="1"/>
</dbReference>
<dbReference type="HAMAP" id="MF_02088">
    <property type="entry name" value="Q_prec_transport"/>
    <property type="match status" value="1"/>
</dbReference>
<comment type="caution">
    <text evidence="2">The sequence shown here is derived from an EMBL/GenBank/DDBJ whole genome shotgun (WGS) entry which is preliminary data.</text>
</comment>